<gene>
    <name evidence="2" type="ORF">SDC9_43843</name>
</gene>
<evidence type="ECO:0000313" key="2">
    <source>
        <dbReference type="EMBL" id="MPL97651.1"/>
    </source>
</evidence>
<comment type="caution">
    <text evidence="2">The sequence shown here is derived from an EMBL/GenBank/DDBJ whole genome shotgun (WGS) entry which is preliminary data.</text>
</comment>
<dbReference type="PROSITE" id="PS50878">
    <property type="entry name" value="RT_POL"/>
    <property type="match status" value="1"/>
</dbReference>
<reference evidence="2" key="1">
    <citation type="submission" date="2019-08" db="EMBL/GenBank/DDBJ databases">
        <authorList>
            <person name="Kucharzyk K."/>
            <person name="Murdoch R.W."/>
            <person name="Higgins S."/>
            <person name="Loffler F."/>
        </authorList>
    </citation>
    <scope>NUCLEOTIDE SEQUENCE</scope>
</reference>
<proteinExistence type="predicted"/>
<dbReference type="PANTHER" id="PTHR34047:SF8">
    <property type="entry name" value="PROTEIN YKFC"/>
    <property type="match status" value="1"/>
</dbReference>
<dbReference type="EMBL" id="VSSQ01000567">
    <property type="protein sequence ID" value="MPL97651.1"/>
    <property type="molecule type" value="Genomic_DNA"/>
</dbReference>
<dbReference type="InterPro" id="IPR051083">
    <property type="entry name" value="GrpII_Intron_Splice-Mob/Def"/>
</dbReference>
<evidence type="ECO:0000259" key="1">
    <source>
        <dbReference type="PROSITE" id="PS50878"/>
    </source>
</evidence>
<dbReference type="AlphaFoldDB" id="A0A644W1T6"/>
<feature type="domain" description="Reverse transcriptase" evidence="1">
    <location>
        <begin position="1"/>
        <end position="387"/>
    </location>
</feature>
<accession>A0A644W1T6</accession>
<dbReference type="Pfam" id="PF00078">
    <property type="entry name" value="RVT_1"/>
    <property type="match status" value="1"/>
</dbReference>
<dbReference type="SUPFAM" id="SSF56672">
    <property type="entry name" value="DNA/RNA polymerases"/>
    <property type="match status" value="1"/>
</dbReference>
<dbReference type="InterPro" id="IPR000477">
    <property type="entry name" value="RT_dom"/>
</dbReference>
<protein>
    <recommendedName>
        <fullName evidence="1">Reverse transcriptase domain-containing protein</fullName>
    </recommendedName>
</protein>
<organism evidence="2">
    <name type="scientific">bioreactor metagenome</name>
    <dbReference type="NCBI Taxonomy" id="1076179"/>
    <lineage>
        <taxon>unclassified sequences</taxon>
        <taxon>metagenomes</taxon>
        <taxon>ecological metagenomes</taxon>
    </lineage>
</organism>
<dbReference type="PANTHER" id="PTHR34047">
    <property type="entry name" value="NUCLEAR INTRON MATURASE 1, MITOCHONDRIAL-RELATED"/>
    <property type="match status" value="1"/>
</dbReference>
<dbReference type="InterPro" id="IPR043502">
    <property type="entry name" value="DNA/RNA_pol_sf"/>
</dbReference>
<sequence length="504" mass="60115">MKQKEWFKIKSYPHIGLPLTNNDKKDVCSYVKNKHLIARHSFLPFIHKKIISRKLRKEYDVDRNPINKGKRKLLKPKERDIFFSSHLDSNIFSYYGFELNKQYNKVLEEKGLSQTITAYRQIPFYEDGIVVRNKCNIDFAYEVFKFIDNSKHDLVAISFDIKSFFDNLNHAKLKNIWCKLYGWRVLPEDHYNVFRNITKFAYIEEVSLFKLFQNQIITKTKSGTIKEKKVDKLKYLYNSGTIAYCNKQDIHLIRKSGLIKSNKYDIKTGKLRDYGICQGSPISSVLANLYLLEFDEKINNYINNINGLYRRYSDDMIIVCNPEQKTTIIKLVEESIEKMTKLTIQADKTQIFLFQYDGKRKNCLMEINGIYNHNSHKYKLDYLGFSYDGKSISIKTGSLAKYYRRMKLNIRRCNYYSQTIQNETKGELFVRRLYKRFSYIGANRKMKFKRKPGTKDQWIKSKKYNWGNYITYAKLAYRTINDYTIKSQIKKHWRNLNKLLVKTN</sequence>
<name>A0A644W1T6_9ZZZZ</name>